<sequence length="95" mass="9957">MVKTLPRHAVVWRHSASGMSGSGQRFPSAIPTYDYCADARSLLSPLQGSPMQGFGVPIRCKGGTAIANLSSQLHQHGAAKTYSCAAALARANPFA</sequence>
<accession>B9TIL4</accession>
<evidence type="ECO:0000313" key="2">
    <source>
        <dbReference type="Proteomes" id="UP000008311"/>
    </source>
</evidence>
<keyword evidence="2" id="KW-1185">Reference proteome</keyword>
<dbReference type="AlphaFoldDB" id="B9TIL4"/>
<evidence type="ECO:0000313" key="1">
    <source>
        <dbReference type="EMBL" id="EEF24299.1"/>
    </source>
</evidence>
<dbReference type="InParanoid" id="B9TIL4"/>
<name>B9TIL4_RICCO</name>
<dbReference type="Proteomes" id="UP000008311">
    <property type="component" value="Unassembled WGS sequence"/>
</dbReference>
<organism evidence="1 2">
    <name type="scientific">Ricinus communis</name>
    <name type="common">Castor bean</name>
    <dbReference type="NCBI Taxonomy" id="3988"/>
    <lineage>
        <taxon>Eukaryota</taxon>
        <taxon>Viridiplantae</taxon>
        <taxon>Streptophyta</taxon>
        <taxon>Embryophyta</taxon>
        <taxon>Tracheophyta</taxon>
        <taxon>Spermatophyta</taxon>
        <taxon>Magnoliopsida</taxon>
        <taxon>eudicotyledons</taxon>
        <taxon>Gunneridae</taxon>
        <taxon>Pentapetalae</taxon>
        <taxon>rosids</taxon>
        <taxon>fabids</taxon>
        <taxon>Malpighiales</taxon>
        <taxon>Euphorbiaceae</taxon>
        <taxon>Acalyphoideae</taxon>
        <taxon>Acalypheae</taxon>
        <taxon>Ricinus</taxon>
    </lineage>
</organism>
<dbReference type="EMBL" id="EQ982701">
    <property type="protein sequence ID" value="EEF24299.1"/>
    <property type="molecule type" value="Genomic_DNA"/>
</dbReference>
<gene>
    <name evidence="1" type="ORF">RCOM_1818500</name>
</gene>
<protein>
    <submittedName>
        <fullName evidence="1">Uncharacterized protein</fullName>
    </submittedName>
</protein>
<reference evidence="2" key="1">
    <citation type="journal article" date="2010" name="Nat. Biotechnol.">
        <title>Draft genome sequence of the oilseed species Ricinus communis.</title>
        <authorList>
            <person name="Chan A.P."/>
            <person name="Crabtree J."/>
            <person name="Zhao Q."/>
            <person name="Lorenzi H."/>
            <person name="Orvis J."/>
            <person name="Puiu D."/>
            <person name="Melake-Berhan A."/>
            <person name="Jones K.M."/>
            <person name="Redman J."/>
            <person name="Chen G."/>
            <person name="Cahoon E.B."/>
            <person name="Gedil M."/>
            <person name="Stanke M."/>
            <person name="Haas B.J."/>
            <person name="Wortman J.R."/>
            <person name="Fraser-Liggett C.M."/>
            <person name="Ravel J."/>
            <person name="Rabinowicz P.D."/>
        </authorList>
    </citation>
    <scope>NUCLEOTIDE SEQUENCE [LARGE SCALE GENOMIC DNA]</scope>
    <source>
        <strain evidence="2">cv. Hale</strain>
    </source>
</reference>
<proteinExistence type="predicted"/>